<accession>A0A8C5PEE0</accession>
<evidence type="ECO:0000256" key="7">
    <source>
        <dbReference type="ARBA" id="ARBA00043220"/>
    </source>
</evidence>
<keyword evidence="2" id="KW-0809">Transit peptide</keyword>
<dbReference type="InterPro" id="IPR010622">
    <property type="entry name" value="FAST_Leu-rich"/>
</dbReference>
<evidence type="ECO:0000256" key="4">
    <source>
        <dbReference type="ARBA" id="ARBA00038281"/>
    </source>
</evidence>
<dbReference type="Proteomes" id="UP000694569">
    <property type="component" value="Unplaced"/>
</dbReference>
<dbReference type="GO" id="GO:0044528">
    <property type="term" value="P:regulation of mitochondrial mRNA stability"/>
    <property type="evidence" value="ECO:0007669"/>
    <property type="project" value="InterPro"/>
</dbReference>
<dbReference type="GO" id="GO:0003723">
    <property type="term" value="F:RNA binding"/>
    <property type="evidence" value="ECO:0007669"/>
    <property type="project" value="TreeGrafter"/>
</dbReference>
<dbReference type="AlphaFoldDB" id="A0A8C5PEE0"/>
<dbReference type="GO" id="GO:0005759">
    <property type="term" value="C:mitochondrial matrix"/>
    <property type="evidence" value="ECO:0007669"/>
    <property type="project" value="UniProtKB-SubCell"/>
</dbReference>
<dbReference type="GeneTree" id="ENSGT01030000234607"/>
<sequence>MAARLVQRSSRLLAASAPITSMPCPHTALECAKVCPAAQPLLHRAAFHMSSLCRHMDKLDAKEHHVRSFMERTSFESTLLTASGVEELLQLGTDHKVSASQAAQLILAISKMWPSSQEEADSILQDKRFQQLLLIVHSQISRVWNGNLIQLLKTLHTFGLDNDNKVLISVETEVWWRLRRLSFKLLVQLAELYTSLAPSKQRQELLRDLVKNLELRWTEIENVRMVVILITRVGHLSSIMMDKLEDKALEFAEHFTPDDIRRIMLALALQNRRSVSLIRALSYHLGQKYTTLSPTFLVDLAFAYGKLNFHQTQVFQKIASSLLPAVPDMMSHDISRCVRSFAYLKWSNLQLLDAFAQASILGTETFTMYELSNLILAFARLNFQPSKQEEFYSMVHKRLHTGLDLLEPHLLLDVVWSLCVLQQADAFYFQKVLEPEFIIKVLDDNSLKSSNYRLKLTHVNATALLEHPDYRGPRLQPEVLSANWSSFHDRKETPLQSGVKNILLDLFPDQRCRLDVQTMYGWPLDCEVVLDSENNPLLLQDLAAPHLLHSPGTAPLPLGAKRFGIVSWEFPNFNSRSKDLLGRFVMCKRHLQTAGFLLVEVPYYEWLDLKSNWQKSTYLKDKISKSMAEEMAQ</sequence>
<keyword evidence="10" id="KW-1185">Reference proteome</keyword>
<evidence type="ECO:0000313" key="10">
    <source>
        <dbReference type="Proteomes" id="UP000694569"/>
    </source>
</evidence>
<evidence type="ECO:0000256" key="1">
    <source>
        <dbReference type="ARBA" id="ARBA00004305"/>
    </source>
</evidence>
<dbReference type="PANTHER" id="PTHR21228:SF59">
    <property type="entry name" value="FAST KINASE DOMAIN-CONTAINING PROTEIN 4"/>
    <property type="match status" value="1"/>
</dbReference>
<evidence type="ECO:0000256" key="2">
    <source>
        <dbReference type="ARBA" id="ARBA00022946"/>
    </source>
</evidence>
<dbReference type="PANTHER" id="PTHR21228">
    <property type="entry name" value="FAST LEU-RICH DOMAIN-CONTAINING"/>
    <property type="match status" value="1"/>
</dbReference>
<dbReference type="SMART" id="SM00952">
    <property type="entry name" value="RAP"/>
    <property type="match status" value="1"/>
</dbReference>
<gene>
    <name evidence="9" type="primary">TBRG4</name>
</gene>
<dbReference type="Pfam" id="PF06743">
    <property type="entry name" value="FAST_1"/>
    <property type="match status" value="1"/>
</dbReference>
<comment type="subcellular location">
    <subcellularLocation>
        <location evidence="1">Mitochondrion matrix</location>
    </subcellularLocation>
</comment>
<organism evidence="9 10">
    <name type="scientific">Leptobrachium leishanense</name>
    <name type="common">Leishan spiny toad</name>
    <dbReference type="NCBI Taxonomy" id="445787"/>
    <lineage>
        <taxon>Eukaryota</taxon>
        <taxon>Metazoa</taxon>
        <taxon>Chordata</taxon>
        <taxon>Craniata</taxon>
        <taxon>Vertebrata</taxon>
        <taxon>Euteleostomi</taxon>
        <taxon>Amphibia</taxon>
        <taxon>Batrachia</taxon>
        <taxon>Anura</taxon>
        <taxon>Pelobatoidea</taxon>
        <taxon>Megophryidae</taxon>
        <taxon>Leptobrachium</taxon>
    </lineage>
</organism>
<comment type="similarity">
    <text evidence="4">Belongs to the FAST kinase family.</text>
</comment>
<reference evidence="9" key="1">
    <citation type="submission" date="2025-08" db="UniProtKB">
        <authorList>
            <consortium name="Ensembl"/>
        </authorList>
    </citation>
    <scope>IDENTIFICATION</scope>
</reference>
<name>A0A8C5PEE0_9ANUR</name>
<dbReference type="Pfam" id="PF08368">
    <property type="entry name" value="FAST_2"/>
    <property type="match status" value="1"/>
</dbReference>
<evidence type="ECO:0000256" key="5">
    <source>
        <dbReference type="ARBA" id="ARBA00040471"/>
    </source>
</evidence>
<evidence type="ECO:0000256" key="6">
    <source>
        <dbReference type="ARBA" id="ARBA00042265"/>
    </source>
</evidence>
<dbReference type="GO" id="GO:0035770">
    <property type="term" value="C:ribonucleoprotein granule"/>
    <property type="evidence" value="ECO:0007669"/>
    <property type="project" value="TreeGrafter"/>
</dbReference>
<dbReference type="Pfam" id="PF08373">
    <property type="entry name" value="RAP"/>
    <property type="match status" value="1"/>
</dbReference>
<dbReference type="InterPro" id="IPR013579">
    <property type="entry name" value="FAST_2"/>
</dbReference>
<protein>
    <recommendedName>
        <fullName evidence="5">FAST kinase domain-containing protein 4</fullName>
    </recommendedName>
    <alternativeName>
        <fullName evidence="7">Protein TBRG4</fullName>
    </alternativeName>
    <alternativeName>
        <fullName evidence="6">Transforming growth factor beta regulator 4</fullName>
    </alternativeName>
</protein>
<evidence type="ECO:0000256" key="3">
    <source>
        <dbReference type="ARBA" id="ARBA00023128"/>
    </source>
</evidence>
<evidence type="ECO:0000313" key="9">
    <source>
        <dbReference type="Ensembl" id="ENSLLEP00000016964.1"/>
    </source>
</evidence>
<keyword evidence="3" id="KW-0496">Mitochondrion</keyword>
<dbReference type="InterPro" id="IPR050870">
    <property type="entry name" value="FAST_kinase"/>
</dbReference>
<dbReference type="Ensembl" id="ENSLLET00000017608.1">
    <property type="protein sequence ID" value="ENSLLEP00000016964.1"/>
    <property type="gene ID" value="ENSLLEG00000010779.1"/>
</dbReference>
<reference evidence="9" key="2">
    <citation type="submission" date="2025-09" db="UniProtKB">
        <authorList>
            <consortium name="Ensembl"/>
        </authorList>
    </citation>
    <scope>IDENTIFICATION</scope>
</reference>
<proteinExistence type="inferred from homology"/>
<feature type="domain" description="RAP" evidence="8">
    <location>
        <begin position="563"/>
        <end position="621"/>
    </location>
</feature>
<dbReference type="OrthoDB" id="6501018at2759"/>
<dbReference type="GO" id="GO:0000963">
    <property type="term" value="P:mitochondrial RNA processing"/>
    <property type="evidence" value="ECO:0007669"/>
    <property type="project" value="TreeGrafter"/>
</dbReference>
<evidence type="ECO:0000259" key="8">
    <source>
        <dbReference type="PROSITE" id="PS51286"/>
    </source>
</evidence>
<dbReference type="CDD" id="cd23739">
    <property type="entry name" value="TBRG4-like_N"/>
    <property type="match status" value="1"/>
</dbReference>
<dbReference type="InterPro" id="IPR013584">
    <property type="entry name" value="RAP"/>
</dbReference>
<dbReference type="PROSITE" id="PS51286">
    <property type="entry name" value="RAP"/>
    <property type="match status" value="1"/>
</dbReference>